<protein>
    <submittedName>
        <fullName evidence="1">4511_t:CDS:1</fullName>
    </submittedName>
</protein>
<keyword evidence="2" id="KW-1185">Reference proteome</keyword>
<organism evidence="1 2">
    <name type="scientific">Acaulospora colombiana</name>
    <dbReference type="NCBI Taxonomy" id="27376"/>
    <lineage>
        <taxon>Eukaryota</taxon>
        <taxon>Fungi</taxon>
        <taxon>Fungi incertae sedis</taxon>
        <taxon>Mucoromycota</taxon>
        <taxon>Glomeromycotina</taxon>
        <taxon>Glomeromycetes</taxon>
        <taxon>Diversisporales</taxon>
        <taxon>Acaulosporaceae</taxon>
        <taxon>Acaulospora</taxon>
    </lineage>
</organism>
<dbReference type="EMBL" id="CAJVPT010025846">
    <property type="protein sequence ID" value="CAG8676817.1"/>
    <property type="molecule type" value="Genomic_DNA"/>
</dbReference>
<accession>A0ACA9NZ71</accession>
<evidence type="ECO:0000313" key="2">
    <source>
        <dbReference type="Proteomes" id="UP000789525"/>
    </source>
</evidence>
<evidence type="ECO:0000313" key="1">
    <source>
        <dbReference type="EMBL" id="CAG8676817.1"/>
    </source>
</evidence>
<dbReference type="Proteomes" id="UP000789525">
    <property type="component" value="Unassembled WGS sequence"/>
</dbReference>
<comment type="caution">
    <text evidence="1">The sequence shown here is derived from an EMBL/GenBank/DDBJ whole genome shotgun (WGS) entry which is preliminary data.</text>
</comment>
<sequence length="123" mass="14153">MSFIKRNENVTDEDFRKNWEKEHSQKMLPLLKKYGALYYSQTYISHDGQRAISQSLFEDKSRTLDYDGIATIVFPSLQAAEDFSKDTEHSKTVKDDPKVWIQAGAARIMAGEEVVFLNQISSK</sequence>
<gene>
    <name evidence="1" type="ORF">ACOLOM_LOCUS9171</name>
</gene>
<reference evidence="1" key="1">
    <citation type="submission" date="2021-06" db="EMBL/GenBank/DDBJ databases">
        <authorList>
            <person name="Kallberg Y."/>
            <person name="Tangrot J."/>
            <person name="Rosling A."/>
        </authorList>
    </citation>
    <scope>NUCLEOTIDE SEQUENCE</scope>
    <source>
        <strain evidence="1">CL356</strain>
    </source>
</reference>
<name>A0ACA9NZ71_9GLOM</name>
<proteinExistence type="predicted"/>